<protein>
    <submittedName>
        <fullName evidence="4">FAS1 domain-containing protein</fullName>
    </submittedName>
</protein>
<dbReference type="Proteomes" id="UP000287166">
    <property type="component" value="Unassembled WGS sequence"/>
</dbReference>
<feature type="domain" description="FAS1" evidence="3">
    <location>
        <begin position="85"/>
        <end position="280"/>
    </location>
</feature>
<dbReference type="OrthoDB" id="7700931at2759"/>
<dbReference type="GO" id="GO:0005615">
    <property type="term" value="C:extracellular space"/>
    <property type="evidence" value="ECO:0007669"/>
    <property type="project" value="TreeGrafter"/>
</dbReference>
<comment type="caution">
    <text evidence="4">The sequence shown here is derived from an EMBL/GenBank/DDBJ whole genome shotgun (WGS) entry which is preliminary data.</text>
</comment>
<evidence type="ECO:0000256" key="2">
    <source>
        <dbReference type="SAM" id="SignalP"/>
    </source>
</evidence>
<organism evidence="4 5">
    <name type="scientific">Sparassis crispa</name>
    <dbReference type="NCBI Taxonomy" id="139825"/>
    <lineage>
        <taxon>Eukaryota</taxon>
        <taxon>Fungi</taxon>
        <taxon>Dikarya</taxon>
        <taxon>Basidiomycota</taxon>
        <taxon>Agaricomycotina</taxon>
        <taxon>Agaricomycetes</taxon>
        <taxon>Polyporales</taxon>
        <taxon>Sparassidaceae</taxon>
        <taxon>Sparassis</taxon>
    </lineage>
</organism>
<accession>A0A401GK42</accession>
<feature type="signal peptide" evidence="2">
    <location>
        <begin position="1"/>
        <end position="18"/>
    </location>
</feature>
<dbReference type="PANTHER" id="PTHR10900:SF122">
    <property type="entry name" value="FAS1 DOMAIN-CONTAINING PROTEIN"/>
    <property type="match status" value="1"/>
</dbReference>
<dbReference type="SMART" id="SM00554">
    <property type="entry name" value="FAS1"/>
    <property type="match status" value="2"/>
</dbReference>
<dbReference type="EMBL" id="BFAD01000004">
    <property type="protein sequence ID" value="GBE82535.1"/>
    <property type="molecule type" value="Genomic_DNA"/>
</dbReference>
<dbReference type="PANTHER" id="PTHR10900">
    <property type="entry name" value="PERIOSTIN-RELATED"/>
    <property type="match status" value="1"/>
</dbReference>
<dbReference type="GeneID" id="38779452"/>
<dbReference type="InParanoid" id="A0A401GK42"/>
<evidence type="ECO:0000313" key="4">
    <source>
        <dbReference type="EMBL" id="GBE82535.1"/>
    </source>
</evidence>
<feature type="compositionally biased region" description="Pro residues" evidence="1">
    <location>
        <begin position="67"/>
        <end position="79"/>
    </location>
</feature>
<dbReference type="InterPro" id="IPR000782">
    <property type="entry name" value="FAS1_domain"/>
</dbReference>
<keyword evidence="2" id="KW-0732">Signal</keyword>
<sequence length="574" mass="64267">MLLRSVISAVSGALLVCALPEPVARRADINEVAQTDADIPYHNLLTDGTQVRVGLEQEETIQHPDRPPLSPSPPSGPHPPAEDTEKTIYQILSDDPKFSRVFKLVNSVDDVTRLLNDSSANVTFFAPPDWALRKAGCRRHAVQDTSPFFEDDRSRSSSLTMREQNFNQHDLFQVAHGFIDLGSTSECNSLKHSDMAKIIRAVLLYHILPAALPTNELAKNTTRATNLTLSDGSLGGEPLRVRVSYASRIAPILAVNVYAKIVKGDISAANGIIHEINHPLLPPPTIFESLFLLPDIFSTLTSALGRVGIANKIDYHHNGENGGTPAVTFFAPTNKAFDKLPRKLKFYLFSPFGEKALKKLLEYHIAPGFILHSDWVHNVSDALDVYREDERSGAIGPYHPQVRSTSDAYTMPEWVTTFERLSGFYRWMECEGTTSSSGKVHVHPRTAIVCPHGYSVSHSRLVAPGFPLPRPPPPVFERNLTVPTLLSNHSLGVYVTQFETKLPLRRRVYHTHVLVDHQLVTVSDLVARNGAFHVVERVLNPIRHPRRHPETPTDVEEDEWQDWEEWLPRWAEEN</sequence>
<feature type="region of interest" description="Disordered" evidence="1">
    <location>
        <begin position="60"/>
        <end position="83"/>
    </location>
</feature>
<dbReference type="Pfam" id="PF02469">
    <property type="entry name" value="Fasciclin"/>
    <property type="match status" value="2"/>
</dbReference>
<dbReference type="STRING" id="139825.A0A401GK42"/>
<dbReference type="RefSeq" id="XP_027613448.1">
    <property type="nucleotide sequence ID" value="XM_027757647.1"/>
</dbReference>
<keyword evidence="5" id="KW-1185">Reference proteome</keyword>
<evidence type="ECO:0000313" key="5">
    <source>
        <dbReference type="Proteomes" id="UP000287166"/>
    </source>
</evidence>
<dbReference type="AlphaFoldDB" id="A0A401GK42"/>
<proteinExistence type="predicted"/>
<gene>
    <name evidence="4" type="ORF">SCP_0409190</name>
</gene>
<dbReference type="PROSITE" id="PS50213">
    <property type="entry name" value="FAS1"/>
    <property type="match status" value="2"/>
</dbReference>
<name>A0A401GK42_9APHY</name>
<dbReference type="InterPro" id="IPR050904">
    <property type="entry name" value="Adhesion/Biosynth-related"/>
</dbReference>
<reference evidence="4 5" key="1">
    <citation type="journal article" date="2018" name="Sci. Rep.">
        <title>Genome sequence of the cauliflower mushroom Sparassis crispa (Hanabiratake) and its association with beneficial usage.</title>
        <authorList>
            <person name="Kiyama R."/>
            <person name="Furutani Y."/>
            <person name="Kawaguchi K."/>
            <person name="Nakanishi T."/>
        </authorList>
    </citation>
    <scope>NUCLEOTIDE SEQUENCE [LARGE SCALE GENOMIC DNA]</scope>
</reference>
<dbReference type="GO" id="GO:0016236">
    <property type="term" value="P:macroautophagy"/>
    <property type="evidence" value="ECO:0007669"/>
    <property type="project" value="TreeGrafter"/>
</dbReference>
<dbReference type="GO" id="GO:0000329">
    <property type="term" value="C:fungal-type vacuole membrane"/>
    <property type="evidence" value="ECO:0007669"/>
    <property type="project" value="TreeGrafter"/>
</dbReference>
<feature type="domain" description="FAS1" evidence="3">
    <location>
        <begin position="284"/>
        <end position="539"/>
    </location>
</feature>
<evidence type="ECO:0000256" key="1">
    <source>
        <dbReference type="SAM" id="MobiDB-lite"/>
    </source>
</evidence>
<feature type="chain" id="PRO_5019562827" evidence="2">
    <location>
        <begin position="19"/>
        <end position="574"/>
    </location>
</feature>
<dbReference type="InterPro" id="IPR036378">
    <property type="entry name" value="FAS1_dom_sf"/>
</dbReference>
<evidence type="ECO:0000259" key="3">
    <source>
        <dbReference type="PROSITE" id="PS50213"/>
    </source>
</evidence>
<dbReference type="SUPFAM" id="SSF82153">
    <property type="entry name" value="FAS1 domain"/>
    <property type="match status" value="2"/>
</dbReference>
<dbReference type="Gene3D" id="2.30.180.10">
    <property type="entry name" value="FAS1 domain"/>
    <property type="match status" value="2"/>
</dbReference>